<evidence type="ECO:0000313" key="1">
    <source>
        <dbReference type="EMBL" id="QEC71049.1"/>
    </source>
</evidence>
<dbReference type="Gene3D" id="2.30.180.10">
    <property type="entry name" value="FAS1 domain"/>
    <property type="match status" value="1"/>
</dbReference>
<dbReference type="AlphaFoldDB" id="A0A5B8VID0"/>
<dbReference type="SUPFAM" id="SSF82153">
    <property type="entry name" value="FAS1 domain"/>
    <property type="match status" value="1"/>
</dbReference>
<dbReference type="OrthoDB" id="1097608at2"/>
<evidence type="ECO:0008006" key="3">
    <source>
        <dbReference type="Google" id="ProtNLM"/>
    </source>
</evidence>
<dbReference type="Proteomes" id="UP000321291">
    <property type="component" value="Chromosome"/>
</dbReference>
<proteinExistence type="predicted"/>
<dbReference type="EMBL" id="CP042434">
    <property type="protein sequence ID" value="QEC71049.1"/>
    <property type="molecule type" value="Genomic_DNA"/>
</dbReference>
<protein>
    <recommendedName>
        <fullName evidence="3">FAS1 domain-containing protein</fullName>
    </recommendedName>
</protein>
<dbReference type="RefSeq" id="WP_146780308.1">
    <property type="nucleotide sequence ID" value="NZ_CP042434.1"/>
</dbReference>
<dbReference type="InterPro" id="IPR036378">
    <property type="entry name" value="FAS1_dom_sf"/>
</dbReference>
<organism evidence="1 2">
    <name type="scientific">Arachidicoccus ginsenosidivorans</name>
    <dbReference type="NCBI Taxonomy" id="496057"/>
    <lineage>
        <taxon>Bacteria</taxon>
        <taxon>Pseudomonadati</taxon>
        <taxon>Bacteroidota</taxon>
        <taxon>Chitinophagia</taxon>
        <taxon>Chitinophagales</taxon>
        <taxon>Chitinophagaceae</taxon>
        <taxon>Arachidicoccus</taxon>
    </lineage>
</organism>
<dbReference type="KEGG" id="agi:FSB73_04505"/>
<gene>
    <name evidence="1" type="ORF">FSB73_04505</name>
</gene>
<evidence type="ECO:0000313" key="2">
    <source>
        <dbReference type="Proteomes" id="UP000321291"/>
    </source>
</evidence>
<reference evidence="1 2" key="1">
    <citation type="journal article" date="2017" name="Int. J. Syst. Evol. Microbiol.">
        <title>Arachidicoccus ginsenosidivorans sp. nov., with ginsenoside-converting activity isolated from ginseng cultivating soil.</title>
        <authorList>
            <person name="Siddiqi M.Z."/>
            <person name="Aslam Z."/>
            <person name="Im W.T."/>
        </authorList>
    </citation>
    <scope>NUCLEOTIDE SEQUENCE [LARGE SCALE GENOMIC DNA]</scope>
    <source>
        <strain evidence="1 2">Gsoil 809</strain>
    </source>
</reference>
<dbReference type="PROSITE" id="PS51257">
    <property type="entry name" value="PROKAR_LIPOPROTEIN"/>
    <property type="match status" value="1"/>
</dbReference>
<keyword evidence="2" id="KW-1185">Reference proteome</keyword>
<sequence>MGIKKFIGWAGMLFLGVLTFGACHKDSYYIDTGLHKAEYKGTVMDYLEQNQYHLFDSLCKVIRLAGMEDIFQNDSITFFAPADTCILSSVFYLNQQLLLKGKDTITSLEQLPGSFWKKELSLYIFKGVHRLKDYPQIDPLAMQVYGGQYYSSYGGKVMNIGVYFNDVNGVKYAGYRQLMLGYFSGETPPAFLPYLIPVASSDINPYNGIVHVLQYTQTVMYLDPDSDETNQIILPVYFGFQPYEFVQDALAAGIDYSK</sequence>
<name>A0A5B8VID0_9BACT</name>
<accession>A0A5B8VID0</accession>